<dbReference type="Gene3D" id="3.30.420.10">
    <property type="entry name" value="Ribonuclease H-like superfamily/Ribonuclease H"/>
    <property type="match status" value="1"/>
</dbReference>
<accession>A0A6P7ST35</accession>
<name>A0A6P7ST35_9MOLL</name>
<evidence type="ECO:0000313" key="2">
    <source>
        <dbReference type="RefSeq" id="XP_029641363.1"/>
    </source>
</evidence>
<organism evidence="1 2">
    <name type="scientific">Octopus sinensis</name>
    <name type="common">East Asian common octopus</name>
    <dbReference type="NCBI Taxonomy" id="2607531"/>
    <lineage>
        <taxon>Eukaryota</taxon>
        <taxon>Metazoa</taxon>
        <taxon>Spiralia</taxon>
        <taxon>Lophotrochozoa</taxon>
        <taxon>Mollusca</taxon>
        <taxon>Cephalopoda</taxon>
        <taxon>Coleoidea</taxon>
        <taxon>Octopodiformes</taxon>
        <taxon>Octopoda</taxon>
        <taxon>Incirrata</taxon>
        <taxon>Octopodidae</taxon>
        <taxon>Octopus</taxon>
    </lineage>
</organism>
<gene>
    <name evidence="2" type="primary">LOC115216301</name>
</gene>
<dbReference type="KEGG" id="osn:115216301"/>
<dbReference type="Proteomes" id="UP000515154">
    <property type="component" value="Linkage group LG10"/>
</dbReference>
<protein>
    <submittedName>
        <fullName evidence="2">Uncharacterized protein LOC115216301</fullName>
    </submittedName>
</protein>
<dbReference type="PANTHER" id="PTHR46060:SF1">
    <property type="entry name" value="MARINER MOS1 TRANSPOSASE-LIKE PROTEIN"/>
    <property type="match status" value="1"/>
</dbReference>
<proteinExistence type="predicted"/>
<dbReference type="RefSeq" id="XP_029641363.1">
    <property type="nucleotide sequence ID" value="XM_029785503.1"/>
</dbReference>
<dbReference type="PANTHER" id="PTHR46060">
    <property type="entry name" value="MARINER MOS1 TRANSPOSASE-LIKE PROTEIN"/>
    <property type="match status" value="1"/>
</dbReference>
<evidence type="ECO:0000313" key="1">
    <source>
        <dbReference type="Proteomes" id="UP000515154"/>
    </source>
</evidence>
<dbReference type="InterPro" id="IPR052709">
    <property type="entry name" value="Transposase-MT_Hybrid"/>
</dbReference>
<sequence>MGKTQIKEWYIRLKHGQTWVENEAGSSKPSTGQSKELIENVRRIITKRCHVTNQEITHEGEISTGSVHSILTGDLCMQRESEKFLPKVLTAHQKQHHLEIAQDMVDCANQDPDFMETILSGDETWIYGLFSMRSVILRNNENLASSHCMSVF</sequence>
<dbReference type="AlphaFoldDB" id="A0A6P7ST35"/>
<keyword evidence="1" id="KW-1185">Reference proteome</keyword>
<reference evidence="2" key="1">
    <citation type="submission" date="2025-08" db="UniProtKB">
        <authorList>
            <consortium name="RefSeq"/>
        </authorList>
    </citation>
    <scope>IDENTIFICATION</scope>
</reference>
<dbReference type="GO" id="GO:0003676">
    <property type="term" value="F:nucleic acid binding"/>
    <property type="evidence" value="ECO:0007669"/>
    <property type="project" value="InterPro"/>
</dbReference>
<dbReference type="InterPro" id="IPR036397">
    <property type="entry name" value="RNaseH_sf"/>
</dbReference>